<keyword evidence="4" id="KW-1185">Reference proteome</keyword>
<dbReference type="InterPro" id="IPR011010">
    <property type="entry name" value="DNA_brk_join_enz"/>
</dbReference>
<evidence type="ECO:0000256" key="1">
    <source>
        <dbReference type="ARBA" id="ARBA00023172"/>
    </source>
</evidence>
<evidence type="ECO:0000259" key="2">
    <source>
        <dbReference type="PROSITE" id="PS51898"/>
    </source>
</evidence>
<gene>
    <name evidence="3" type="ORF">CKY47_07890</name>
</gene>
<accession>A0ABU0WVL0</accession>
<dbReference type="Gene3D" id="1.10.443.10">
    <property type="entry name" value="Intergrase catalytic core"/>
    <property type="match status" value="1"/>
</dbReference>
<protein>
    <recommendedName>
        <fullName evidence="2">Tyr recombinase domain-containing protein</fullName>
    </recommendedName>
</protein>
<dbReference type="CDD" id="cd01189">
    <property type="entry name" value="INT_ICEBs1_C_like"/>
    <property type="match status" value="1"/>
</dbReference>
<dbReference type="Pfam" id="PF00589">
    <property type="entry name" value="Phage_integrase"/>
    <property type="match status" value="1"/>
</dbReference>
<reference evidence="3 4" key="1">
    <citation type="submission" date="2017-06" db="EMBL/GenBank/DDBJ databases">
        <title>Cultured bacterium strain Saccharothrix yanglingensis Hhs.015.</title>
        <authorList>
            <person name="Xia Y."/>
        </authorList>
    </citation>
    <scope>NUCLEOTIDE SEQUENCE [LARGE SCALE GENOMIC DNA]</scope>
    <source>
        <strain evidence="3 4">Hhs.015</strain>
    </source>
</reference>
<proteinExistence type="predicted"/>
<feature type="domain" description="Tyr recombinase" evidence="2">
    <location>
        <begin position="37"/>
        <end position="231"/>
    </location>
</feature>
<evidence type="ECO:0000313" key="4">
    <source>
        <dbReference type="Proteomes" id="UP001225605"/>
    </source>
</evidence>
<dbReference type="InterPro" id="IPR013762">
    <property type="entry name" value="Integrase-like_cat_sf"/>
</dbReference>
<keyword evidence="1" id="KW-0233">DNA recombination</keyword>
<dbReference type="PROSITE" id="PS51898">
    <property type="entry name" value="TYR_RECOMBINASE"/>
    <property type="match status" value="1"/>
</dbReference>
<comment type="caution">
    <text evidence="3">The sequence shown here is derived from an EMBL/GenBank/DDBJ whole genome shotgun (WGS) entry which is preliminary data.</text>
</comment>
<organism evidence="3 4">
    <name type="scientific">Saccharothrix yanglingensis</name>
    <dbReference type="NCBI Taxonomy" id="659496"/>
    <lineage>
        <taxon>Bacteria</taxon>
        <taxon>Bacillati</taxon>
        <taxon>Actinomycetota</taxon>
        <taxon>Actinomycetes</taxon>
        <taxon>Pseudonocardiales</taxon>
        <taxon>Pseudonocardiaceae</taxon>
        <taxon>Saccharothrix</taxon>
    </lineage>
</organism>
<name>A0ABU0WVL0_9PSEU</name>
<dbReference type="RefSeq" id="WP_306745027.1">
    <property type="nucleotide sequence ID" value="NZ_NSDM01000003.1"/>
</dbReference>
<dbReference type="InterPro" id="IPR002104">
    <property type="entry name" value="Integrase_catalytic"/>
</dbReference>
<dbReference type="SUPFAM" id="SSF56349">
    <property type="entry name" value="DNA breaking-rejoining enzymes"/>
    <property type="match status" value="1"/>
</dbReference>
<dbReference type="Proteomes" id="UP001225605">
    <property type="component" value="Unassembled WGS sequence"/>
</dbReference>
<evidence type="ECO:0000313" key="3">
    <source>
        <dbReference type="EMBL" id="MDQ2583899.1"/>
    </source>
</evidence>
<sequence>MLDAVTVLSMLLGEAVDEGLIGANPCRRLRLDDGEADERPRASAWQVRDMVRRCSGGDAVLVVTAAYTGLRWGEPAGLGWERVDLARGTITVDAKKGALHEVDGRLVLGPPKTKVSARTVHLPPFLVDRLTFHRSERDHEFVLTGATGGLHRRSNFRHRVWLPLVEGDPVRCWAPILPGMHFHDLRHTHKTWLIEDGVPEVVQYKRPGHRYRGVQGIYSHVTHVMVNGMPDGLQARWERSVAVVGAGTAATYGGGAVTAYGEDDHIKIVCSHFAPTDAERPVDVDHQPAV</sequence>
<dbReference type="EMBL" id="NSDM01000003">
    <property type="protein sequence ID" value="MDQ2583899.1"/>
    <property type="molecule type" value="Genomic_DNA"/>
</dbReference>